<sequence>MRLVEIFAGSKRVLLQLFHKSQHPNAKIVAQVMLKGEDDMNERPFCSQARKGFDGDRGKVETRPEVISKQTKPMDMFSIFHWVWISVIDTTGQGFKLEAVTNKGADRVLSGIPMFLEEERVNTIWAWDIECFEAKKQPP</sequence>
<gene>
    <name evidence="1" type="ORF">ACH5RR_004156</name>
</gene>
<proteinExistence type="predicted"/>
<keyword evidence="2" id="KW-1185">Reference proteome</keyword>
<evidence type="ECO:0000313" key="2">
    <source>
        <dbReference type="Proteomes" id="UP001630127"/>
    </source>
</evidence>
<name>A0ABD3AWV7_9GENT</name>
<dbReference type="EMBL" id="JBJUIK010000002">
    <property type="protein sequence ID" value="KAL3535695.1"/>
    <property type="molecule type" value="Genomic_DNA"/>
</dbReference>
<comment type="caution">
    <text evidence="1">The sequence shown here is derived from an EMBL/GenBank/DDBJ whole genome shotgun (WGS) entry which is preliminary data.</text>
</comment>
<organism evidence="1 2">
    <name type="scientific">Cinchona calisaya</name>
    <dbReference type="NCBI Taxonomy" id="153742"/>
    <lineage>
        <taxon>Eukaryota</taxon>
        <taxon>Viridiplantae</taxon>
        <taxon>Streptophyta</taxon>
        <taxon>Embryophyta</taxon>
        <taxon>Tracheophyta</taxon>
        <taxon>Spermatophyta</taxon>
        <taxon>Magnoliopsida</taxon>
        <taxon>eudicotyledons</taxon>
        <taxon>Gunneridae</taxon>
        <taxon>Pentapetalae</taxon>
        <taxon>asterids</taxon>
        <taxon>lamiids</taxon>
        <taxon>Gentianales</taxon>
        <taxon>Rubiaceae</taxon>
        <taxon>Cinchonoideae</taxon>
        <taxon>Cinchoneae</taxon>
        <taxon>Cinchona</taxon>
    </lineage>
</organism>
<dbReference type="AlphaFoldDB" id="A0ABD3AWV7"/>
<evidence type="ECO:0000313" key="1">
    <source>
        <dbReference type="EMBL" id="KAL3535695.1"/>
    </source>
</evidence>
<protein>
    <submittedName>
        <fullName evidence="1">Uncharacterized protein</fullName>
    </submittedName>
</protein>
<accession>A0ABD3AWV7</accession>
<reference evidence="1 2" key="1">
    <citation type="submission" date="2024-11" db="EMBL/GenBank/DDBJ databases">
        <title>A near-complete genome assembly of Cinchona calisaya.</title>
        <authorList>
            <person name="Lian D.C."/>
            <person name="Zhao X.W."/>
            <person name="Wei L."/>
        </authorList>
    </citation>
    <scope>NUCLEOTIDE SEQUENCE [LARGE SCALE GENOMIC DNA]</scope>
    <source>
        <tissue evidence="1">Nenye</tissue>
    </source>
</reference>
<dbReference type="Proteomes" id="UP001630127">
    <property type="component" value="Unassembled WGS sequence"/>
</dbReference>